<dbReference type="InterPro" id="IPR025091">
    <property type="entry name" value="DUF4019"/>
</dbReference>
<accession>I4C3A8</accession>
<evidence type="ECO:0000313" key="2">
    <source>
        <dbReference type="Proteomes" id="UP000006055"/>
    </source>
</evidence>
<dbReference type="eggNOG" id="COG2771">
    <property type="taxonomic scope" value="Bacteria"/>
</dbReference>
<dbReference type="HOGENOM" id="CLU_124351_0_0_7"/>
<proteinExistence type="predicted"/>
<organism evidence="1 2">
    <name type="scientific">Desulfomonile tiedjei (strain ATCC 49306 / DSM 6799 / DCB-1)</name>
    <dbReference type="NCBI Taxonomy" id="706587"/>
    <lineage>
        <taxon>Bacteria</taxon>
        <taxon>Pseudomonadati</taxon>
        <taxon>Thermodesulfobacteriota</taxon>
        <taxon>Desulfomonilia</taxon>
        <taxon>Desulfomonilales</taxon>
        <taxon>Desulfomonilaceae</taxon>
        <taxon>Desulfomonile</taxon>
    </lineage>
</organism>
<dbReference type="PATRIC" id="fig|706587.4.peg.1534"/>
<protein>
    <recommendedName>
        <fullName evidence="3">DUF4019 domain-containing protein</fullName>
    </recommendedName>
</protein>
<keyword evidence="2" id="KW-1185">Reference proteome</keyword>
<evidence type="ECO:0000313" key="1">
    <source>
        <dbReference type="EMBL" id="AFM24049.1"/>
    </source>
</evidence>
<dbReference type="STRING" id="706587.Desti_1336"/>
<name>I4C3A8_DESTA</name>
<dbReference type="AlphaFoldDB" id="I4C3A8"/>
<sequence length="187" mass="21440">MKYNPFIVPDADCFTTCRKGVLMRIRFDSMPFKHMDSISVRVERVMRRHSYRWLILCAFFLLGVPEFLAADASSETEAVKAAETWLALVDAGDYERSWTEAATFFKNAVARDQWTKSLDVVRKPLGKLLSRTKAMAKYTRTLPGAPDGEYVVIQFNTSFQNKKSAVETVTPMKDKDGKWRISGYFIK</sequence>
<evidence type="ECO:0008006" key="3">
    <source>
        <dbReference type="Google" id="ProtNLM"/>
    </source>
</evidence>
<dbReference type="Pfam" id="PF13211">
    <property type="entry name" value="DUF4019"/>
    <property type="match status" value="1"/>
</dbReference>
<dbReference type="Proteomes" id="UP000006055">
    <property type="component" value="Chromosome"/>
</dbReference>
<dbReference type="KEGG" id="dti:Desti_1336"/>
<gene>
    <name evidence="1" type="ordered locus">Desti_1336</name>
</gene>
<dbReference type="EMBL" id="CP003360">
    <property type="protein sequence ID" value="AFM24049.1"/>
    <property type="molecule type" value="Genomic_DNA"/>
</dbReference>
<reference evidence="2" key="1">
    <citation type="submission" date="2012-06" db="EMBL/GenBank/DDBJ databases">
        <title>Complete sequence of chromosome of Desulfomonile tiedjei DSM 6799.</title>
        <authorList>
            <person name="Lucas S."/>
            <person name="Copeland A."/>
            <person name="Lapidus A."/>
            <person name="Glavina del Rio T."/>
            <person name="Dalin E."/>
            <person name="Tice H."/>
            <person name="Bruce D."/>
            <person name="Goodwin L."/>
            <person name="Pitluck S."/>
            <person name="Peters L."/>
            <person name="Ovchinnikova G."/>
            <person name="Zeytun A."/>
            <person name="Lu M."/>
            <person name="Kyrpides N."/>
            <person name="Mavromatis K."/>
            <person name="Ivanova N."/>
            <person name="Brettin T."/>
            <person name="Detter J.C."/>
            <person name="Han C."/>
            <person name="Larimer F."/>
            <person name="Land M."/>
            <person name="Hauser L."/>
            <person name="Markowitz V."/>
            <person name="Cheng J.-F."/>
            <person name="Hugenholtz P."/>
            <person name="Woyke T."/>
            <person name="Wu D."/>
            <person name="Spring S."/>
            <person name="Schroeder M."/>
            <person name="Brambilla E."/>
            <person name="Klenk H.-P."/>
            <person name="Eisen J.A."/>
        </authorList>
    </citation>
    <scope>NUCLEOTIDE SEQUENCE [LARGE SCALE GENOMIC DNA]</scope>
    <source>
        <strain evidence="2">ATCC 49306 / DSM 6799 / DCB-1</strain>
    </source>
</reference>